<keyword evidence="4" id="KW-0833">Ubl conjugation pathway</keyword>
<dbReference type="SMART" id="SM00320">
    <property type="entry name" value="WD40"/>
    <property type="match status" value="2"/>
</dbReference>
<evidence type="ECO:0000313" key="5">
    <source>
        <dbReference type="EMBL" id="ETO23513.1"/>
    </source>
</evidence>
<comment type="function">
    <text evidence="4">Ubiquitin-protein ligase which is mainly involved pre-mRNA splicing and DNA repair. Required for pre-mRNA splicing as component of the spliceosome.</text>
</comment>
<dbReference type="PANTHER" id="PTHR43995">
    <property type="entry name" value="PRE-MRNA-PROCESSING FACTOR 19"/>
    <property type="match status" value="1"/>
</dbReference>
<reference evidence="5 6" key="1">
    <citation type="journal article" date="2013" name="Curr. Biol.">
        <title>The Genome of the Foraminiferan Reticulomyxa filosa.</title>
        <authorList>
            <person name="Glockner G."/>
            <person name="Hulsmann N."/>
            <person name="Schleicher M."/>
            <person name="Noegel A.A."/>
            <person name="Eichinger L."/>
            <person name="Gallinger C."/>
            <person name="Pawlowski J."/>
            <person name="Sierra R."/>
            <person name="Euteneuer U."/>
            <person name="Pillet L."/>
            <person name="Moustafa A."/>
            <person name="Platzer M."/>
            <person name="Groth M."/>
            <person name="Szafranski K."/>
            <person name="Schliwa M."/>
        </authorList>
    </citation>
    <scope>NUCLEOTIDE SEQUENCE [LARGE SCALE GENOMIC DNA]</scope>
</reference>
<comment type="subcellular location">
    <subcellularLocation>
        <location evidence="4">Nucleus</location>
    </subcellularLocation>
</comment>
<dbReference type="AlphaFoldDB" id="X6NC85"/>
<comment type="pathway">
    <text evidence="4">Protein modification; protein ubiquitination.</text>
</comment>
<proteinExistence type="inferred from homology"/>
<keyword evidence="4" id="KW-0747">Spliceosome</keyword>
<evidence type="ECO:0000256" key="4">
    <source>
        <dbReference type="RuleBase" id="RU367101"/>
    </source>
</evidence>
<dbReference type="SUPFAM" id="SSF50978">
    <property type="entry name" value="WD40 repeat-like"/>
    <property type="match status" value="1"/>
</dbReference>
<dbReference type="UniPathway" id="UPA00143"/>
<dbReference type="InterPro" id="IPR001680">
    <property type="entry name" value="WD40_rpt"/>
</dbReference>
<dbReference type="GO" id="GO:0071006">
    <property type="term" value="C:U2-type catalytic step 1 spliceosome"/>
    <property type="evidence" value="ECO:0007669"/>
    <property type="project" value="TreeGrafter"/>
</dbReference>
<dbReference type="InterPro" id="IPR019775">
    <property type="entry name" value="WD40_repeat_CS"/>
</dbReference>
<accession>X6NC85</accession>
<dbReference type="InterPro" id="IPR015943">
    <property type="entry name" value="WD40/YVTN_repeat-like_dom_sf"/>
</dbReference>
<dbReference type="GO" id="GO:0000398">
    <property type="term" value="P:mRNA splicing, via spliceosome"/>
    <property type="evidence" value="ECO:0007669"/>
    <property type="project" value="InterPro"/>
</dbReference>
<dbReference type="EC" id="2.3.2.27" evidence="4"/>
<keyword evidence="1 3" id="KW-0853">WD repeat</keyword>
<dbReference type="EMBL" id="ASPP01009884">
    <property type="protein sequence ID" value="ETO23513.1"/>
    <property type="molecule type" value="Genomic_DNA"/>
</dbReference>
<dbReference type="PROSITE" id="PS50294">
    <property type="entry name" value="WD_REPEATS_REGION"/>
    <property type="match status" value="1"/>
</dbReference>
<gene>
    <name evidence="5" type="ORF">RFI_13668</name>
</gene>
<name>X6NC85_RETFI</name>
<evidence type="ECO:0000256" key="3">
    <source>
        <dbReference type="PROSITE-ProRule" id="PRU00221"/>
    </source>
</evidence>
<protein>
    <recommendedName>
        <fullName evidence="4">Pre-mRNA-processing factor 19</fullName>
        <ecNumber evidence="4">2.3.2.27</ecNumber>
    </recommendedName>
</protein>
<evidence type="ECO:0000256" key="1">
    <source>
        <dbReference type="ARBA" id="ARBA00022574"/>
    </source>
</evidence>
<dbReference type="PROSITE" id="PS50082">
    <property type="entry name" value="WD_REPEATS_2"/>
    <property type="match status" value="2"/>
</dbReference>
<keyword evidence="4" id="KW-0227">DNA damage</keyword>
<keyword evidence="4" id="KW-0808">Transferase</keyword>
<evidence type="ECO:0000256" key="2">
    <source>
        <dbReference type="ARBA" id="ARBA00022737"/>
    </source>
</evidence>
<comment type="subunit">
    <text evidence="4">Homotetramer.</text>
</comment>
<dbReference type="Proteomes" id="UP000023152">
    <property type="component" value="Unassembled WGS sequence"/>
</dbReference>
<dbReference type="GO" id="GO:0061630">
    <property type="term" value="F:ubiquitin protein ligase activity"/>
    <property type="evidence" value="ECO:0007669"/>
    <property type="project" value="UniProtKB-UniRule"/>
</dbReference>
<comment type="caution">
    <text evidence="5">The sequence shown here is derived from an EMBL/GenBank/DDBJ whole genome shotgun (WGS) entry which is preliminary data.</text>
</comment>
<dbReference type="Gene3D" id="2.130.10.10">
    <property type="entry name" value="YVTN repeat-like/Quinoprotein amine dehydrogenase"/>
    <property type="match status" value="1"/>
</dbReference>
<keyword evidence="4" id="KW-0539">Nucleus</keyword>
<comment type="catalytic activity">
    <reaction evidence="4">
        <text>S-ubiquitinyl-[E2 ubiquitin-conjugating enzyme]-L-cysteine + [acceptor protein]-L-lysine = [E2 ubiquitin-conjugating enzyme]-L-cysteine + N(6)-ubiquitinyl-[acceptor protein]-L-lysine.</text>
        <dbReference type="EC" id="2.3.2.27"/>
    </reaction>
</comment>
<keyword evidence="6" id="KW-1185">Reference proteome</keyword>
<comment type="similarity">
    <text evidence="4">Belongs to the WD repeat PRP19 family.</text>
</comment>
<evidence type="ECO:0000313" key="6">
    <source>
        <dbReference type="Proteomes" id="UP000023152"/>
    </source>
</evidence>
<dbReference type="OrthoDB" id="687049at2759"/>
<keyword evidence="4" id="KW-0234">DNA repair</keyword>
<dbReference type="GO" id="GO:0006281">
    <property type="term" value="P:DNA repair"/>
    <property type="evidence" value="ECO:0007669"/>
    <property type="project" value="UniProtKB-KW"/>
</dbReference>
<dbReference type="Pfam" id="PF00400">
    <property type="entry name" value="WD40"/>
    <property type="match status" value="2"/>
</dbReference>
<keyword evidence="4" id="KW-0508">mRNA splicing</keyword>
<dbReference type="GO" id="GO:0005737">
    <property type="term" value="C:cytoplasm"/>
    <property type="evidence" value="ECO:0007669"/>
    <property type="project" value="TreeGrafter"/>
</dbReference>
<feature type="repeat" description="WD" evidence="3">
    <location>
        <begin position="1"/>
        <end position="41"/>
    </location>
</feature>
<sequence>VQAESPISALQIHPDGQILGTCDDNKIVSIWDLRSQKAATKLEGHDSRPNCIAFNLNGYFVGSGDDSGVVNIWDLRKLEATAKLDNFGGNRVCALTFDNSGSYLAVGQPYGIELFQCKKWKERLASLRHHSKDVTGIRFDLKKKKKKRSISLFPLDQTESCFYYFNTENLIFFKKYSTFSIAFYFFLFKKLIAQTSKATKLIQSCTFTNKWVSFPLWKIPIQDSMFNWLRSSSKHQPTLNFGNCHLNVRHKKVLRINNTSKEALKLKLKSHVDSGIIHYYLIDDKDDITLNEFDNIIPVLRHKSFQMYLRVHEAVRHAQTRTLIVCDVL</sequence>
<dbReference type="PANTHER" id="PTHR43995:SF1">
    <property type="entry name" value="PRE-MRNA-PROCESSING FACTOR 19"/>
    <property type="match status" value="1"/>
</dbReference>
<dbReference type="InterPro" id="IPR038959">
    <property type="entry name" value="Prp19"/>
</dbReference>
<keyword evidence="4" id="KW-0507">mRNA processing</keyword>
<dbReference type="PROSITE" id="PS00678">
    <property type="entry name" value="WD_REPEATS_1"/>
    <property type="match status" value="1"/>
</dbReference>
<feature type="repeat" description="WD" evidence="3">
    <location>
        <begin position="42"/>
        <end position="83"/>
    </location>
</feature>
<organism evidence="5 6">
    <name type="scientific">Reticulomyxa filosa</name>
    <dbReference type="NCBI Taxonomy" id="46433"/>
    <lineage>
        <taxon>Eukaryota</taxon>
        <taxon>Sar</taxon>
        <taxon>Rhizaria</taxon>
        <taxon>Retaria</taxon>
        <taxon>Foraminifera</taxon>
        <taxon>Monothalamids</taxon>
        <taxon>Reticulomyxidae</taxon>
        <taxon>Reticulomyxa</taxon>
    </lineage>
</organism>
<dbReference type="InterPro" id="IPR036322">
    <property type="entry name" value="WD40_repeat_dom_sf"/>
</dbReference>
<dbReference type="GO" id="GO:0070534">
    <property type="term" value="P:protein K63-linked ubiquitination"/>
    <property type="evidence" value="ECO:0007669"/>
    <property type="project" value="UniProtKB-UniRule"/>
</dbReference>
<feature type="non-terminal residue" evidence="5">
    <location>
        <position position="1"/>
    </location>
</feature>
<keyword evidence="2" id="KW-0677">Repeat</keyword>
<dbReference type="GO" id="GO:0000974">
    <property type="term" value="C:Prp19 complex"/>
    <property type="evidence" value="ECO:0007669"/>
    <property type="project" value="UniProtKB-UniRule"/>
</dbReference>